<sequence length="208" mass="23359">MRIHRSNAIELRKLVGMALPHHQICLNLYQDGGIHTTSETGHMGTPSDRSRLWKKMSAPNVQSDPYATILESFRTLAISEGLKKKSKAYQERRRAFLIEHVQDGFINQFGVNSSSLDNWKRLLDTVGIEGSEEFTSITMCKEALKGKYVNLIDLVDAANAGKALTAPNPFSSAKALSKYIRRTKKIFPKEKAKRNPLLRQFLIVVTGS</sequence>
<dbReference type="EMBL" id="CM032188">
    <property type="protein sequence ID" value="KAG7088056.1"/>
    <property type="molecule type" value="Genomic_DNA"/>
</dbReference>
<comment type="caution">
    <text evidence="1">The sequence shown here is derived from an EMBL/GenBank/DDBJ whole genome shotgun (WGS) entry which is preliminary data.</text>
</comment>
<dbReference type="PANTHER" id="PTHR38846:SF1">
    <property type="entry name" value="C3H1-TYPE DOMAIN-CONTAINING PROTEIN"/>
    <property type="match status" value="1"/>
</dbReference>
<evidence type="ECO:0000313" key="1">
    <source>
        <dbReference type="EMBL" id="KAG7088056.1"/>
    </source>
</evidence>
<proteinExistence type="predicted"/>
<accession>A0A9P7RRS1</accession>
<organism evidence="1 2">
    <name type="scientific">Marasmius oreades</name>
    <name type="common">fairy-ring Marasmius</name>
    <dbReference type="NCBI Taxonomy" id="181124"/>
    <lineage>
        <taxon>Eukaryota</taxon>
        <taxon>Fungi</taxon>
        <taxon>Dikarya</taxon>
        <taxon>Basidiomycota</taxon>
        <taxon>Agaricomycotina</taxon>
        <taxon>Agaricomycetes</taxon>
        <taxon>Agaricomycetidae</taxon>
        <taxon>Agaricales</taxon>
        <taxon>Marasmiineae</taxon>
        <taxon>Marasmiaceae</taxon>
        <taxon>Marasmius</taxon>
    </lineage>
</organism>
<dbReference type="AlphaFoldDB" id="A0A9P7RRS1"/>
<dbReference type="GeneID" id="66081164"/>
<dbReference type="PANTHER" id="PTHR38846">
    <property type="entry name" value="C3H1-TYPE DOMAIN-CONTAINING PROTEIN"/>
    <property type="match status" value="1"/>
</dbReference>
<protein>
    <submittedName>
        <fullName evidence="1">Uncharacterized protein</fullName>
    </submittedName>
</protein>
<keyword evidence="2" id="KW-1185">Reference proteome</keyword>
<dbReference type="KEGG" id="more:E1B28_012089"/>
<dbReference type="Proteomes" id="UP001049176">
    <property type="component" value="Chromosome 8"/>
</dbReference>
<dbReference type="RefSeq" id="XP_043004527.1">
    <property type="nucleotide sequence ID" value="XM_043157161.1"/>
</dbReference>
<name>A0A9P7RRS1_9AGAR</name>
<dbReference type="OrthoDB" id="6105938at2759"/>
<evidence type="ECO:0000313" key="2">
    <source>
        <dbReference type="Proteomes" id="UP001049176"/>
    </source>
</evidence>
<reference evidence="1" key="1">
    <citation type="journal article" date="2021" name="Genome Biol. Evol.">
        <title>The assembled and annotated genome of the fairy-ring fungus Marasmius oreades.</title>
        <authorList>
            <person name="Hiltunen M."/>
            <person name="Ament-Velasquez S.L."/>
            <person name="Johannesson H."/>
        </authorList>
    </citation>
    <scope>NUCLEOTIDE SEQUENCE</scope>
    <source>
        <strain evidence="1">03SP1</strain>
    </source>
</reference>
<gene>
    <name evidence="1" type="ORF">E1B28_012089</name>
</gene>